<dbReference type="PROSITE" id="PS50110">
    <property type="entry name" value="RESPONSE_REGULATORY"/>
    <property type="match status" value="1"/>
</dbReference>
<dbReference type="CDD" id="cd06170">
    <property type="entry name" value="LuxR_C_like"/>
    <property type="match status" value="1"/>
</dbReference>
<dbReference type="AlphaFoldDB" id="A0A366HUK5"/>
<name>A0A366HUK5_9BACT</name>
<dbReference type="CDD" id="cd17535">
    <property type="entry name" value="REC_NarL-like"/>
    <property type="match status" value="1"/>
</dbReference>
<dbReference type="PROSITE" id="PS50043">
    <property type="entry name" value="HTH_LUXR_2"/>
    <property type="match status" value="1"/>
</dbReference>
<proteinExistence type="predicted"/>
<evidence type="ECO:0000256" key="1">
    <source>
        <dbReference type="ARBA" id="ARBA00022553"/>
    </source>
</evidence>
<evidence type="ECO:0000256" key="3">
    <source>
        <dbReference type="PROSITE-ProRule" id="PRU00169"/>
    </source>
</evidence>
<dbReference type="PANTHER" id="PTHR43214">
    <property type="entry name" value="TWO-COMPONENT RESPONSE REGULATOR"/>
    <property type="match status" value="1"/>
</dbReference>
<accession>A0A366HUK5</accession>
<dbReference type="SMART" id="SM00448">
    <property type="entry name" value="REC"/>
    <property type="match status" value="1"/>
</dbReference>
<feature type="domain" description="HTH luxR-type" evidence="4">
    <location>
        <begin position="156"/>
        <end position="221"/>
    </location>
</feature>
<dbReference type="Proteomes" id="UP000253426">
    <property type="component" value="Unassembled WGS sequence"/>
</dbReference>
<dbReference type="RefSeq" id="WP_113956169.1">
    <property type="nucleotide sequence ID" value="NZ_QNRR01000001.1"/>
</dbReference>
<reference evidence="6 7" key="1">
    <citation type="submission" date="2018-06" db="EMBL/GenBank/DDBJ databases">
        <title>Genomic Encyclopedia of Type Strains, Phase IV (KMG-IV): sequencing the most valuable type-strain genomes for metagenomic binning, comparative biology and taxonomic classification.</title>
        <authorList>
            <person name="Goeker M."/>
        </authorList>
    </citation>
    <scope>NUCLEOTIDE SEQUENCE [LARGE SCALE GENOMIC DNA]</scope>
    <source>
        <strain evidence="6 7">DSM 25532</strain>
    </source>
</reference>
<dbReference type="InterPro" id="IPR001789">
    <property type="entry name" value="Sig_transdc_resp-reg_receiver"/>
</dbReference>
<dbReference type="GO" id="GO:0000160">
    <property type="term" value="P:phosphorelay signal transduction system"/>
    <property type="evidence" value="ECO:0007669"/>
    <property type="project" value="InterPro"/>
</dbReference>
<keyword evidence="2" id="KW-0238">DNA-binding</keyword>
<feature type="domain" description="Response regulatory" evidence="5">
    <location>
        <begin position="14"/>
        <end position="130"/>
    </location>
</feature>
<feature type="modified residue" description="4-aspartylphosphate" evidence="3">
    <location>
        <position position="65"/>
    </location>
</feature>
<dbReference type="PRINTS" id="PR00038">
    <property type="entry name" value="HTHLUXR"/>
</dbReference>
<dbReference type="SUPFAM" id="SSF52172">
    <property type="entry name" value="CheY-like"/>
    <property type="match status" value="1"/>
</dbReference>
<dbReference type="PANTHER" id="PTHR43214:SF43">
    <property type="entry name" value="TWO-COMPONENT RESPONSE REGULATOR"/>
    <property type="match status" value="1"/>
</dbReference>
<evidence type="ECO:0000259" key="5">
    <source>
        <dbReference type="PROSITE" id="PS50110"/>
    </source>
</evidence>
<keyword evidence="1 3" id="KW-0597">Phosphoprotein</keyword>
<dbReference type="Gene3D" id="3.40.50.2300">
    <property type="match status" value="1"/>
</dbReference>
<dbReference type="PROSITE" id="PS00622">
    <property type="entry name" value="HTH_LUXR_1"/>
    <property type="match status" value="1"/>
</dbReference>
<dbReference type="InterPro" id="IPR039420">
    <property type="entry name" value="WalR-like"/>
</dbReference>
<evidence type="ECO:0000313" key="7">
    <source>
        <dbReference type="Proteomes" id="UP000253426"/>
    </source>
</evidence>
<evidence type="ECO:0000256" key="2">
    <source>
        <dbReference type="ARBA" id="ARBA00023125"/>
    </source>
</evidence>
<dbReference type="OrthoDB" id="191163at2"/>
<sequence>MSTTDANQTTQKRRIAMVDDHTMLREGLQQLVDSQPDLVCCSTASNTQDALRALEKDKPDLLAVDISMPGRNGLELIKDALTLYPDLAILVISMHDEGFYAQRVLKAGARGYVMKDADGATLLHAMRTVLNGGRYLSPAMSEYVMDAFSGKSSGRSADGVQGLSDREFEVFQLLGEGKSTEGIAEALNISPKTVEVHRAHIRDRLKLENGAAVVRYAVRWVENQKLGVPM</sequence>
<dbReference type="EMBL" id="QNRR01000001">
    <property type="protein sequence ID" value="RBP47214.1"/>
    <property type="molecule type" value="Genomic_DNA"/>
</dbReference>
<gene>
    <name evidence="6" type="ORF">DES53_10111</name>
</gene>
<dbReference type="SMART" id="SM00421">
    <property type="entry name" value="HTH_LUXR"/>
    <property type="match status" value="1"/>
</dbReference>
<comment type="caution">
    <text evidence="6">The sequence shown here is derived from an EMBL/GenBank/DDBJ whole genome shotgun (WGS) entry which is preliminary data.</text>
</comment>
<dbReference type="Pfam" id="PF00072">
    <property type="entry name" value="Response_reg"/>
    <property type="match status" value="1"/>
</dbReference>
<dbReference type="InterPro" id="IPR058245">
    <property type="entry name" value="NreC/VraR/RcsB-like_REC"/>
</dbReference>
<dbReference type="GO" id="GO:0006355">
    <property type="term" value="P:regulation of DNA-templated transcription"/>
    <property type="evidence" value="ECO:0007669"/>
    <property type="project" value="InterPro"/>
</dbReference>
<evidence type="ECO:0000259" key="4">
    <source>
        <dbReference type="PROSITE" id="PS50043"/>
    </source>
</evidence>
<dbReference type="SUPFAM" id="SSF46894">
    <property type="entry name" value="C-terminal effector domain of the bipartite response regulators"/>
    <property type="match status" value="1"/>
</dbReference>
<dbReference type="GO" id="GO:0003677">
    <property type="term" value="F:DNA binding"/>
    <property type="evidence" value="ECO:0007669"/>
    <property type="project" value="UniProtKB-KW"/>
</dbReference>
<dbReference type="InterPro" id="IPR000792">
    <property type="entry name" value="Tscrpt_reg_LuxR_C"/>
</dbReference>
<evidence type="ECO:0000313" key="6">
    <source>
        <dbReference type="EMBL" id="RBP47214.1"/>
    </source>
</evidence>
<protein>
    <submittedName>
        <fullName evidence="6">LuxR family two component transcriptional regulator</fullName>
    </submittedName>
</protein>
<dbReference type="Pfam" id="PF00196">
    <property type="entry name" value="GerE"/>
    <property type="match status" value="1"/>
</dbReference>
<keyword evidence="7" id="KW-1185">Reference proteome</keyword>
<dbReference type="InterPro" id="IPR011006">
    <property type="entry name" value="CheY-like_superfamily"/>
</dbReference>
<dbReference type="InterPro" id="IPR016032">
    <property type="entry name" value="Sig_transdc_resp-reg_C-effctor"/>
</dbReference>
<organism evidence="6 7">
    <name type="scientific">Roseimicrobium gellanilyticum</name>
    <dbReference type="NCBI Taxonomy" id="748857"/>
    <lineage>
        <taxon>Bacteria</taxon>
        <taxon>Pseudomonadati</taxon>
        <taxon>Verrucomicrobiota</taxon>
        <taxon>Verrucomicrobiia</taxon>
        <taxon>Verrucomicrobiales</taxon>
        <taxon>Verrucomicrobiaceae</taxon>
        <taxon>Roseimicrobium</taxon>
    </lineage>
</organism>